<dbReference type="InterPro" id="IPR011993">
    <property type="entry name" value="PH-like_dom_sf"/>
</dbReference>
<dbReference type="InterPro" id="IPR013876">
    <property type="entry name" value="TFIIH_BTF_p62_N"/>
</dbReference>
<dbReference type="GO" id="GO:0000439">
    <property type="term" value="C:transcription factor TFIIH core complex"/>
    <property type="evidence" value="ECO:0007669"/>
    <property type="project" value="InterPro"/>
</dbReference>
<dbReference type="Pfam" id="PF08567">
    <property type="entry name" value="PH_TFIIH"/>
    <property type="match status" value="1"/>
</dbReference>
<dbReference type="CDD" id="cd13229">
    <property type="entry name" value="PH_TFIIH"/>
    <property type="match status" value="1"/>
</dbReference>
<proteinExistence type="predicted"/>
<dbReference type="Gene3D" id="2.30.29.30">
    <property type="entry name" value="Pleckstrin-homology domain (PH domain)/Phosphotyrosine-binding domain (PTB)"/>
    <property type="match status" value="1"/>
</dbReference>
<dbReference type="GO" id="GO:0006289">
    <property type="term" value="P:nucleotide-excision repair"/>
    <property type="evidence" value="ECO:0007669"/>
    <property type="project" value="InterPro"/>
</dbReference>
<reference evidence="3" key="1">
    <citation type="journal article" date="2023" name="Insect Mol. Biol.">
        <title>Genome sequencing provides insights into the evolution of gene families encoding plant cell wall-degrading enzymes in longhorned beetles.</title>
        <authorList>
            <person name="Shin N.R."/>
            <person name="Okamura Y."/>
            <person name="Kirsch R."/>
            <person name="Pauchet Y."/>
        </authorList>
    </citation>
    <scope>NUCLEOTIDE SEQUENCE</scope>
    <source>
        <strain evidence="3">RBIC_L_NR</strain>
    </source>
</reference>
<sequence>MEDVLYKFHKLDIKKGDGSLFLMDQRLIWMIENRNTVAVSHPYADIKLSIHNCKIRRQKSHVFSSKISPEGKAKVQLQVVLHNGVSSTFHFINKNGLQAQLIDRDKVKEMLQSLLPKFKRKVQRFINLHLFVTYSFITFLDRQGIGGKNKLLSSNPALLQLYKDLKQKQQPQDIGPFIYYMNQLLTILIVGVSGAFLAGIKPQTDGCNGLKYNITPDIIECMVQDISCRQKKVYRQCPIKTDRIPILDQVFPITLFSQVHSIDRKYAESKDIFTECGKIDDQEMKKDIQSGVDDPLVDITEFEDKTLGEGYGNTTEKPPSNTGTVSQAMIKRFNQHSIMVLKATKNKVNDTTTQNGADPKTSKTNGVTDNNEKQEVEPVSKKQKILEKITYDDLEDIDENKNRTTSNLSLSKVERYLHGPVPDSTTEYLNPKRGLVSFTRNPSRNKTVDT</sequence>
<protein>
    <recommendedName>
        <fullName evidence="2">TFIIH p62 subunit N-terminal domain-containing protein</fullName>
    </recommendedName>
</protein>
<feature type="domain" description="TFIIH p62 subunit N-terminal" evidence="2">
    <location>
        <begin position="13"/>
        <end position="112"/>
    </location>
</feature>
<comment type="caution">
    <text evidence="3">The sequence shown here is derived from an EMBL/GenBank/DDBJ whole genome shotgun (WGS) entry which is preliminary data.</text>
</comment>
<evidence type="ECO:0000259" key="2">
    <source>
        <dbReference type="Pfam" id="PF08567"/>
    </source>
</evidence>
<dbReference type="SUPFAM" id="SSF50729">
    <property type="entry name" value="PH domain-like"/>
    <property type="match status" value="1"/>
</dbReference>
<name>A0AAV8XG88_9CUCU</name>
<keyword evidence="4" id="KW-1185">Reference proteome</keyword>
<organism evidence="3 4">
    <name type="scientific">Rhamnusium bicolor</name>
    <dbReference type="NCBI Taxonomy" id="1586634"/>
    <lineage>
        <taxon>Eukaryota</taxon>
        <taxon>Metazoa</taxon>
        <taxon>Ecdysozoa</taxon>
        <taxon>Arthropoda</taxon>
        <taxon>Hexapoda</taxon>
        <taxon>Insecta</taxon>
        <taxon>Pterygota</taxon>
        <taxon>Neoptera</taxon>
        <taxon>Endopterygota</taxon>
        <taxon>Coleoptera</taxon>
        <taxon>Polyphaga</taxon>
        <taxon>Cucujiformia</taxon>
        <taxon>Chrysomeloidea</taxon>
        <taxon>Cerambycidae</taxon>
        <taxon>Lepturinae</taxon>
        <taxon>Rhagiini</taxon>
        <taxon>Rhamnusium</taxon>
    </lineage>
</organism>
<dbReference type="AlphaFoldDB" id="A0AAV8XG88"/>
<evidence type="ECO:0000256" key="1">
    <source>
        <dbReference type="SAM" id="MobiDB-lite"/>
    </source>
</evidence>
<dbReference type="InterPro" id="IPR027079">
    <property type="entry name" value="Tfb1/GTF2H1"/>
</dbReference>
<dbReference type="PANTHER" id="PTHR12856">
    <property type="entry name" value="TRANSCRIPTION INITIATION FACTOR IIH-RELATED"/>
    <property type="match status" value="1"/>
</dbReference>
<gene>
    <name evidence="3" type="ORF">NQ314_011790</name>
</gene>
<dbReference type="GO" id="GO:0006351">
    <property type="term" value="P:DNA-templated transcription"/>
    <property type="evidence" value="ECO:0007669"/>
    <property type="project" value="InterPro"/>
</dbReference>
<evidence type="ECO:0000313" key="3">
    <source>
        <dbReference type="EMBL" id="KAJ8937555.1"/>
    </source>
</evidence>
<feature type="compositionally biased region" description="Polar residues" evidence="1">
    <location>
        <begin position="349"/>
        <end position="369"/>
    </location>
</feature>
<evidence type="ECO:0000313" key="4">
    <source>
        <dbReference type="Proteomes" id="UP001162156"/>
    </source>
</evidence>
<dbReference type="Proteomes" id="UP001162156">
    <property type="component" value="Unassembled WGS sequence"/>
</dbReference>
<feature type="region of interest" description="Disordered" evidence="1">
    <location>
        <begin position="347"/>
        <end position="377"/>
    </location>
</feature>
<dbReference type="EMBL" id="JANEYF010003311">
    <property type="protein sequence ID" value="KAJ8937555.1"/>
    <property type="molecule type" value="Genomic_DNA"/>
</dbReference>
<accession>A0AAV8XG88</accession>